<evidence type="ECO:0000313" key="4">
    <source>
        <dbReference type="Proteomes" id="UP001287282"/>
    </source>
</evidence>
<dbReference type="PANTHER" id="PTHR45947:SF3">
    <property type="entry name" value="SULFOQUINOVOSYL TRANSFERASE SQD2"/>
    <property type="match status" value="1"/>
</dbReference>
<keyword evidence="3" id="KW-0808">Transferase</keyword>
<dbReference type="SUPFAM" id="SSF53756">
    <property type="entry name" value="UDP-Glycosyltransferase/glycogen phosphorylase"/>
    <property type="match status" value="1"/>
</dbReference>
<evidence type="ECO:0000313" key="3">
    <source>
        <dbReference type="EMBL" id="MDV2684324.1"/>
    </source>
</evidence>
<dbReference type="Proteomes" id="UP001287282">
    <property type="component" value="Unassembled WGS sequence"/>
</dbReference>
<comment type="caution">
    <text evidence="3">The sequence shown here is derived from an EMBL/GenBank/DDBJ whole genome shotgun (WGS) entry which is preliminary data.</text>
</comment>
<dbReference type="Pfam" id="PF13439">
    <property type="entry name" value="Glyco_transf_4"/>
    <property type="match status" value="1"/>
</dbReference>
<evidence type="ECO:0000259" key="1">
    <source>
        <dbReference type="Pfam" id="PF00534"/>
    </source>
</evidence>
<gene>
    <name evidence="3" type="ORF">RYX56_08075</name>
</gene>
<sequence>MNKKLRVLVLSNMYPGPRQATFGIFVKNQVEALRSKGVEVDVIAVQDPSMAKPRVLMKYSKWMIQTLLTLITKGRRYDVVHAHYIFPTGVLALLFKKMFKTKLVVTSHGGDIERMAKKNERTRAHTANILNEADEVIAVGEKLYEQISQEYEVPSSKMTILNMGVNREVFKPIDQLEAKQKVGIPADKRAIVFIGNLIKEKGLLELLEAYKELKEKDPTLTLCLIGNEKKLEFKEVLIDYINENNLEDVVMHPAVSQAKAATWMSAADVFVLPSHLEGFGLVALEAMSCGTPVLGSRVGGLEYLLQGEHGSLVEPQNARSLEKGIEDILDQKDLAKRYVEAGFSRADEYDQEKIIEKLIELYQRRGE</sequence>
<dbReference type="EC" id="2.4.-.-" evidence="3"/>
<protein>
    <submittedName>
        <fullName evidence="3">Glycosyltransferase</fullName>
        <ecNumber evidence="3">2.4.-.-</ecNumber>
    </submittedName>
</protein>
<organism evidence="3 4">
    <name type="scientific">Alkalihalophilus lindianensis</name>
    <dbReference type="NCBI Taxonomy" id="1630542"/>
    <lineage>
        <taxon>Bacteria</taxon>
        <taxon>Bacillati</taxon>
        <taxon>Bacillota</taxon>
        <taxon>Bacilli</taxon>
        <taxon>Bacillales</taxon>
        <taxon>Bacillaceae</taxon>
        <taxon>Alkalihalophilus</taxon>
    </lineage>
</organism>
<evidence type="ECO:0000259" key="2">
    <source>
        <dbReference type="Pfam" id="PF13439"/>
    </source>
</evidence>
<name>A0ABU3X8X8_9BACI</name>
<dbReference type="RefSeq" id="WP_317121561.1">
    <property type="nucleotide sequence ID" value="NZ_JAWJBA010000002.1"/>
</dbReference>
<accession>A0ABU3X8X8</accession>
<keyword evidence="4" id="KW-1185">Reference proteome</keyword>
<proteinExistence type="predicted"/>
<feature type="domain" description="Glycosyltransferase subfamily 4-like N-terminal" evidence="2">
    <location>
        <begin position="25"/>
        <end position="168"/>
    </location>
</feature>
<dbReference type="Gene3D" id="3.40.50.2000">
    <property type="entry name" value="Glycogen Phosphorylase B"/>
    <property type="match status" value="2"/>
</dbReference>
<reference evidence="3 4" key="1">
    <citation type="submission" date="2023-10" db="EMBL/GenBank/DDBJ databases">
        <title>Screening of Alkalihalobacillus lindianensis BZ-TG-R113 and Its Alleviation of Salt Stress on Rapeseed Growth.</title>
        <authorList>
            <person name="Zhao B."/>
            <person name="Guo T."/>
        </authorList>
    </citation>
    <scope>NUCLEOTIDE SEQUENCE [LARGE SCALE GENOMIC DNA]</scope>
    <source>
        <strain evidence="3 4">BZ-TG-R113</strain>
    </source>
</reference>
<dbReference type="InterPro" id="IPR028098">
    <property type="entry name" value="Glyco_trans_4-like_N"/>
</dbReference>
<dbReference type="EMBL" id="JAWJBA010000002">
    <property type="protein sequence ID" value="MDV2684324.1"/>
    <property type="molecule type" value="Genomic_DNA"/>
</dbReference>
<dbReference type="Pfam" id="PF00534">
    <property type="entry name" value="Glycos_transf_1"/>
    <property type="match status" value="1"/>
</dbReference>
<dbReference type="PANTHER" id="PTHR45947">
    <property type="entry name" value="SULFOQUINOVOSYL TRANSFERASE SQD2"/>
    <property type="match status" value="1"/>
</dbReference>
<dbReference type="InterPro" id="IPR001296">
    <property type="entry name" value="Glyco_trans_1"/>
</dbReference>
<keyword evidence="3" id="KW-0328">Glycosyltransferase</keyword>
<feature type="domain" description="Glycosyl transferase family 1" evidence="1">
    <location>
        <begin position="175"/>
        <end position="343"/>
    </location>
</feature>
<dbReference type="GO" id="GO:0016757">
    <property type="term" value="F:glycosyltransferase activity"/>
    <property type="evidence" value="ECO:0007669"/>
    <property type="project" value="UniProtKB-KW"/>
</dbReference>
<dbReference type="InterPro" id="IPR050194">
    <property type="entry name" value="Glycosyltransferase_grp1"/>
</dbReference>